<dbReference type="PANTHER" id="PTHR43822">
    <property type="entry name" value="HOMOACONITASE, MITOCHONDRIAL-RELATED"/>
    <property type="match status" value="1"/>
</dbReference>
<proteinExistence type="predicted"/>
<evidence type="ECO:0000259" key="6">
    <source>
        <dbReference type="Pfam" id="PF00330"/>
    </source>
</evidence>
<keyword evidence="2" id="KW-0479">Metal-binding</keyword>
<dbReference type="EMBL" id="JBHPON010000003">
    <property type="protein sequence ID" value="MFC6037369.1"/>
    <property type="molecule type" value="Genomic_DNA"/>
</dbReference>
<dbReference type="InterPro" id="IPR015931">
    <property type="entry name" value="Acnase/IPM_dHydase_lsu_aba_1/3"/>
</dbReference>
<name>A0ABW1L0P8_9PROT</name>
<comment type="caution">
    <text evidence="7">The sequence shown here is derived from an EMBL/GenBank/DDBJ whole genome shotgun (WGS) entry which is preliminary data.</text>
</comment>
<dbReference type="SUPFAM" id="SSF53732">
    <property type="entry name" value="Aconitase iron-sulfur domain"/>
    <property type="match status" value="1"/>
</dbReference>
<dbReference type="InterPro" id="IPR001030">
    <property type="entry name" value="Acoase/IPM_deHydtase_lsu_aba"/>
</dbReference>
<evidence type="ECO:0000313" key="7">
    <source>
        <dbReference type="EMBL" id="MFC6037369.1"/>
    </source>
</evidence>
<evidence type="ECO:0000313" key="8">
    <source>
        <dbReference type="Proteomes" id="UP001596116"/>
    </source>
</evidence>
<evidence type="ECO:0000256" key="3">
    <source>
        <dbReference type="ARBA" id="ARBA00023004"/>
    </source>
</evidence>
<evidence type="ECO:0000256" key="1">
    <source>
        <dbReference type="ARBA" id="ARBA00011271"/>
    </source>
</evidence>
<accession>A0ABW1L0P8</accession>
<dbReference type="Pfam" id="PF00330">
    <property type="entry name" value="Aconitase"/>
    <property type="match status" value="1"/>
</dbReference>
<dbReference type="PANTHER" id="PTHR43822:SF2">
    <property type="entry name" value="HOMOACONITASE, MITOCHONDRIAL"/>
    <property type="match status" value="1"/>
</dbReference>
<dbReference type="Proteomes" id="UP001596116">
    <property type="component" value="Unassembled WGS sequence"/>
</dbReference>
<dbReference type="Gene3D" id="3.30.499.10">
    <property type="entry name" value="Aconitase, domain 3"/>
    <property type="match status" value="2"/>
</dbReference>
<evidence type="ECO:0000256" key="4">
    <source>
        <dbReference type="ARBA" id="ARBA00023014"/>
    </source>
</evidence>
<dbReference type="InterPro" id="IPR036008">
    <property type="entry name" value="Aconitase_4Fe-4S_dom"/>
</dbReference>
<dbReference type="PRINTS" id="PR00415">
    <property type="entry name" value="ACONITASE"/>
</dbReference>
<evidence type="ECO:0000256" key="2">
    <source>
        <dbReference type="ARBA" id="ARBA00022723"/>
    </source>
</evidence>
<dbReference type="InterPro" id="IPR050067">
    <property type="entry name" value="IPM_dehydratase_rel_enz"/>
</dbReference>
<keyword evidence="5" id="KW-0456">Lyase</keyword>
<sequence length="421" mass="45039">MTTLIENILARASGKKSAAPGDVVVAEVDGMVMHEISGYLTTRLYDEKIGRPIKNPERLHMVFDHIFSPPREHEAEMLKADRAWARKNAINLYDCGSGNIHNAVLQAGAIGPGMVLVGSDSHTPVYGAMGAFAAALGNDSHAGTVFPYSKAWFKVPSTIRINLHGELAPGTTPRDIALWLVAQIGEGGTVYKALEFGGPFIEGLSLFDRWLFPLINVDVGAKCSYIVPDQKVFDFAEKVGAMGAWRDLDIPKTTDADFEKTLDFDISNVGPQIACPPTVGNVKDARLVAGETIHYAELGGHGGGRIEDIRTAAKVFENASVNPQVRFNIVPSSRNAFADALKEGLVEKLHNAGALWFPPSTGSNQAVNMGALADGEAMISTHSRNFPGRNGSPLAKMYLASAHTVAASAKAGHIVDVREDA</sequence>
<feature type="domain" description="Aconitase/3-isopropylmalate dehydratase large subunit alpha/beta/alpha" evidence="6">
    <location>
        <begin position="72"/>
        <end position="412"/>
    </location>
</feature>
<gene>
    <name evidence="7" type="ORF">ACFMB1_17565</name>
</gene>
<organism evidence="7 8">
    <name type="scientific">Hyphococcus aureus</name>
    <dbReference type="NCBI Taxonomy" id="2666033"/>
    <lineage>
        <taxon>Bacteria</taxon>
        <taxon>Pseudomonadati</taxon>
        <taxon>Pseudomonadota</taxon>
        <taxon>Alphaproteobacteria</taxon>
        <taxon>Parvularculales</taxon>
        <taxon>Parvularculaceae</taxon>
        <taxon>Hyphococcus</taxon>
    </lineage>
</organism>
<keyword evidence="8" id="KW-1185">Reference proteome</keyword>
<reference evidence="7 8" key="1">
    <citation type="submission" date="2024-09" db="EMBL/GenBank/DDBJ databases">
        <authorList>
            <person name="Zhang Z.-H."/>
        </authorList>
    </citation>
    <scope>NUCLEOTIDE SEQUENCE [LARGE SCALE GENOMIC DNA]</scope>
    <source>
        <strain evidence="7 8">HHTR114</strain>
    </source>
</reference>
<keyword evidence="4" id="KW-0411">Iron-sulfur</keyword>
<evidence type="ECO:0000256" key="5">
    <source>
        <dbReference type="ARBA" id="ARBA00023239"/>
    </source>
</evidence>
<keyword evidence="3" id="KW-0408">Iron</keyword>
<comment type="subunit">
    <text evidence="1">Heterodimer of LeuC and LeuD.</text>
</comment>
<protein>
    <submittedName>
        <fullName evidence="7">Aconitase family protein</fullName>
    </submittedName>
</protein>
<dbReference type="RefSeq" id="WP_379881235.1">
    <property type="nucleotide sequence ID" value="NZ_JBHPON010000003.1"/>
</dbReference>